<keyword evidence="1" id="KW-1133">Transmembrane helix</keyword>
<keyword evidence="1" id="KW-0812">Transmembrane</keyword>
<reference evidence="2" key="1">
    <citation type="journal article" date="2021" name="Proc. Natl. Acad. Sci. U.S.A.">
        <title>A Catalog of Tens of Thousands of Viruses from Human Metagenomes Reveals Hidden Associations with Chronic Diseases.</title>
        <authorList>
            <person name="Tisza M.J."/>
            <person name="Buck C.B."/>
        </authorList>
    </citation>
    <scope>NUCLEOTIDE SEQUENCE</scope>
    <source>
        <strain evidence="2">CtcPV5</strain>
    </source>
</reference>
<evidence type="ECO:0000313" key="2">
    <source>
        <dbReference type="EMBL" id="DAD70549.1"/>
    </source>
</evidence>
<evidence type="ECO:0000256" key="1">
    <source>
        <dbReference type="SAM" id="Phobius"/>
    </source>
</evidence>
<dbReference type="EMBL" id="BK015867">
    <property type="protein sequence ID" value="DAD70549.1"/>
    <property type="molecule type" value="Genomic_DNA"/>
</dbReference>
<organism evidence="2">
    <name type="scientific">Siphoviridae sp. ctcPV5</name>
    <dbReference type="NCBI Taxonomy" id="2827582"/>
    <lineage>
        <taxon>Viruses</taxon>
        <taxon>Duplodnaviria</taxon>
        <taxon>Heunggongvirae</taxon>
        <taxon>Uroviricota</taxon>
        <taxon>Caudoviricetes</taxon>
    </lineage>
</organism>
<keyword evidence="1" id="KW-0472">Membrane</keyword>
<proteinExistence type="predicted"/>
<feature type="transmembrane region" description="Helical" evidence="1">
    <location>
        <begin position="7"/>
        <end position="24"/>
    </location>
</feature>
<name>A0A8S5LKC7_9CAUD</name>
<sequence length="50" mass="5845">MNNKVYFAIRITVSYLTILLGVVLDIPKPIIIFSIVWYILSDLCHLFMED</sequence>
<protein>
    <submittedName>
        <fullName evidence="2">Uncharacterized protein</fullName>
    </submittedName>
</protein>
<accession>A0A8S5LKC7</accession>